<dbReference type="Proteomes" id="UP000642070">
    <property type="component" value="Unassembled WGS sequence"/>
</dbReference>
<gene>
    <name evidence="2" type="ORF">GCM10007977_063890</name>
</gene>
<name>A0A917X1Q8_9ACTN</name>
<evidence type="ECO:0000313" key="2">
    <source>
        <dbReference type="EMBL" id="GGM53517.1"/>
    </source>
</evidence>
<evidence type="ECO:0000256" key="1">
    <source>
        <dbReference type="SAM" id="MobiDB-lite"/>
    </source>
</evidence>
<dbReference type="EMBL" id="BMPI01000035">
    <property type="protein sequence ID" value="GGM53517.1"/>
    <property type="molecule type" value="Genomic_DNA"/>
</dbReference>
<dbReference type="InterPro" id="IPR003615">
    <property type="entry name" value="HNH_nuc"/>
</dbReference>
<reference evidence="2" key="2">
    <citation type="submission" date="2020-09" db="EMBL/GenBank/DDBJ databases">
        <authorList>
            <person name="Sun Q."/>
            <person name="Ohkuma M."/>
        </authorList>
    </citation>
    <scope>NUCLEOTIDE SEQUENCE</scope>
    <source>
        <strain evidence="2">JCM 19831</strain>
    </source>
</reference>
<feature type="region of interest" description="Disordered" evidence="1">
    <location>
        <begin position="31"/>
        <end position="50"/>
    </location>
</feature>
<sequence>MTAGTPFERRAGNSGRPSASEAFWEWFGHSSKEPALSEPSGTDTRPSPSFGYAITGAATRRYPPTRVRREITAKQRNRCLYCGHRIGTEVWRDNQRVQLRANWDHFVPYVYARANRNTNWVLACHICNLIKSCHLFSTVIEAQRFIRGRLAEKGILVAPVIEGIDDAPVVEPIGLRQRAHAARPAEVEEAWKHVRCGLVRGGVAGATHVRRNQWTPLGFDEFEVLHRTSATADVIWYVVPGDPAGLAVAAAILRTDLVLSSYAISATFRDDEEGFARSGPLSVRRQSSRQNGAAA</sequence>
<evidence type="ECO:0008006" key="4">
    <source>
        <dbReference type="Google" id="ProtNLM"/>
    </source>
</evidence>
<dbReference type="Gene3D" id="1.10.30.50">
    <property type="match status" value="1"/>
</dbReference>
<feature type="region of interest" description="Disordered" evidence="1">
    <location>
        <begin position="274"/>
        <end position="295"/>
    </location>
</feature>
<dbReference type="RefSeq" id="WP_190253698.1">
    <property type="nucleotide sequence ID" value="NZ_BMPI01000035.1"/>
</dbReference>
<reference evidence="2" key="1">
    <citation type="journal article" date="2014" name="Int. J. Syst. Evol. Microbiol.">
        <title>Complete genome sequence of Corynebacterium casei LMG S-19264T (=DSM 44701T), isolated from a smear-ripened cheese.</title>
        <authorList>
            <consortium name="US DOE Joint Genome Institute (JGI-PGF)"/>
            <person name="Walter F."/>
            <person name="Albersmeier A."/>
            <person name="Kalinowski J."/>
            <person name="Ruckert C."/>
        </authorList>
    </citation>
    <scope>NUCLEOTIDE SEQUENCE</scope>
    <source>
        <strain evidence="2">JCM 19831</strain>
    </source>
</reference>
<accession>A0A917X1Q8</accession>
<feature type="compositionally biased region" description="Polar residues" evidence="1">
    <location>
        <begin position="284"/>
        <end position="295"/>
    </location>
</feature>
<protein>
    <recommendedName>
        <fullName evidence="4">HNH endonuclease</fullName>
    </recommendedName>
</protein>
<keyword evidence="3" id="KW-1185">Reference proteome</keyword>
<dbReference type="AlphaFoldDB" id="A0A917X1Q8"/>
<organism evidence="2 3">
    <name type="scientific">Dactylosporangium sucinum</name>
    <dbReference type="NCBI Taxonomy" id="1424081"/>
    <lineage>
        <taxon>Bacteria</taxon>
        <taxon>Bacillati</taxon>
        <taxon>Actinomycetota</taxon>
        <taxon>Actinomycetes</taxon>
        <taxon>Micromonosporales</taxon>
        <taxon>Micromonosporaceae</taxon>
        <taxon>Dactylosporangium</taxon>
    </lineage>
</organism>
<comment type="caution">
    <text evidence="2">The sequence shown here is derived from an EMBL/GenBank/DDBJ whole genome shotgun (WGS) entry which is preliminary data.</text>
</comment>
<evidence type="ECO:0000313" key="3">
    <source>
        <dbReference type="Proteomes" id="UP000642070"/>
    </source>
</evidence>
<dbReference type="CDD" id="cd00085">
    <property type="entry name" value="HNHc"/>
    <property type="match status" value="1"/>
</dbReference>
<proteinExistence type="predicted"/>